<evidence type="ECO:0000313" key="4">
    <source>
        <dbReference type="Proteomes" id="UP000049127"/>
    </source>
</evidence>
<dbReference type="RefSeq" id="WP_054629699.1">
    <property type="nucleotide sequence ID" value="NZ_CDLJ01000002.1"/>
</dbReference>
<keyword evidence="3" id="KW-1185">Reference proteome</keyword>
<dbReference type="EMBL" id="LN679998">
    <property type="protein sequence ID" value="CEJ73400.1"/>
    <property type="molecule type" value="Genomic_DNA"/>
</dbReference>
<dbReference type="AlphaFoldDB" id="A0A0A1SGE6"/>
<dbReference type="EMBL" id="CEKZ01000003">
    <property type="protein sequence ID" value="CEQ03227.1"/>
    <property type="molecule type" value="Genomic_DNA"/>
</dbReference>
<dbReference type="Proteomes" id="UP000032811">
    <property type="component" value="Chromosome 1"/>
</dbReference>
<evidence type="ECO:0000313" key="1">
    <source>
        <dbReference type="EMBL" id="CEJ73400.1"/>
    </source>
</evidence>
<proteinExistence type="predicted"/>
<sequence length="183" mass="21206">MYLPNKITSVLAKIDKPYEVKYIDGKIIDVYIKEKDIKIEASSKGFCINLKGGPIFFNDLKNIEPLLIKMNAIENKKHKLKKENTKKDPLVELFSKQKNNFSVEYENFRVLSIKMYNPSFTIKKTGVGYAMEVNNESISIDSMASLKKLLTKMNVIEKDKKINQEAKNKILFEQLTINLDEYK</sequence>
<reference evidence="1 3" key="1">
    <citation type="submission" date="2014-11" db="EMBL/GenBank/DDBJ databases">
        <authorList>
            <person name="Aslett M.A."/>
            <person name="De Silva N."/>
        </authorList>
    </citation>
    <scope>NUCLEOTIDE SEQUENCE [LARGE SCALE GENOMIC DNA]</scope>
    <source>
        <strain evidence="1 3">ATCC9714</strain>
    </source>
</reference>
<dbReference type="Proteomes" id="UP000049127">
    <property type="component" value="Unassembled WGS sequence"/>
</dbReference>
<dbReference type="OrthoDB" id="1753328at2"/>
<evidence type="ECO:0000313" key="2">
    <source>
        <dbReference type="EMBL" id="CEQ03227.1"/>
    </source>
</evidence>
<reference evidence="2 4" key="2">
    <citation type="submission" date="2015-01" db="EMBL/GenBank/DDBJ databases">
        <authorList>
            <person name="Aslett A.Martin."/>
            <person name="De Silva Nishadi"/>
        </authorList>
    </citation>
    <scope>NUCLEOTIDE SEQUENCE [LARGE SCALE GENOMIC DNA]</scope>
    <source>
        <strain evidence="2 4">R28058</strain>
    </source>
</reference>
<accession>A0A0A1SGE6</accession>
<dbReference type="GeneID" id="97537150"/>
<gene>
    <name evidence="1" type="ORF">ATCC9714_12881</name>
    <name evidence="2" type="ORF">R28058_09601</name>
</gene>
<name>A0A0A1SGE6_PARSO</name>
<protein>
    <submittedName>
        <fullName evidence="2">Uncharacterized protein</fullName>
    </submittedName>
</protein>
<organism evidence="2 4">
    <name type="scientific">Paraclostridium sordellii</name>
    <name type="common">Clostridium sordellii</name>
    <dbReference type="NCBI Taxonomy" id="1505"/>
    <lineage>
        <taxon>Bacteria</taxon>
        <taxon>Bacillati</taxon>
        <taxon>Bacillota</taxon>
        <taxon>Clostridia</taxon>
        <taxon>Peptostreptococcales</taxon>
        <taxon>Peptostreptococcaceae</taxon>
        <taxon>Paraclostridium</taxon>
    </lineage>
</organism>
<evidence type="ECO:0000313" key="3">
    <source>
        <dbReference type="Proteomes" id="UP000032811"/>
    </source>
</evidence>